<dbReference type="Proteomes" id="UP000236311">
    <property type="component" value="Unassembled WGS sequence"/>
</dbReference>
<dbReference type="InterPro" id="IPR000477">
    <property type="entry name" value="RT_dom"/>
</dbReference>
<sequence>METKLGRIAGKAAQEKHPIFTSLYHLLNEEMLEKCHRELSGNRAVGVDEVTKEEYDGNLEENIRDLVERLKKKSYKPQPTKRVYIPKANGGKRPLGIAAYEDKIVQQGLKKMLEVVYEPKFEENMYGFRPGRSCHMAIKSMCCNIIRRRIDYIVDADIKGFFDHMSHEWILKFVGYYIQDPNILRLIDKFLKAGILEAVILLDNHGRYRPL</sequence>
<gene>
    <name evidence="2" type="primary">ltrA_3</name>
    <name evidence="2" type="ORF">AMURIS_05607</name>
</gene>
<dbReference type="OrthoDB" id="9788687at2"/>
<protein>
    <submittedName>
        <fullName evidence="2">Group II intron-encoded protein LtrA</fullName>
    </submittedName>
</protein>
<dbReference type="EMBL" id="OFSM01000079">
    <property type="protein sequence ID" value="SOY32839.1"/>
    <property type="molecule type" value="Genomic_DNA"/>
</dbReference>
<feature type="domain" description="Reverse transcriptase" evidence="1">
    <location>
        <begin position="66"/>
        <end position="211"/>
    </location>
</feature>
<name>A0A2K4ZQV1_9FIRM</name>
<keyword evidence="3" id="KW-1185">Reference proteome</keyword>
<evidence type="ECO:0000259" key="1">
    <source>
        <dbReference type="PROSITE" id="PS50878"/>
    </source>
</evidence>
<accession>A0A2K4ZQV1</accession>
<proteinExistence type="predicted"/>
<dbReference type="PANTHER" id="PTHR34047:SF8">
    <property type="entry name" value="PROTEIN YKFC"/>
    <property type="match status" value="1"/>
</dbReference>
<dbReference type="PANTHER" id="PTHR34047">
    <property type="entry name" value="NUCLEAR INTRON MATURASE 1, MITOCHONDRIAL-RELATED"/>
    <property type="match status" value="1"/>
</dbReference>
<dbReference type="Pfam" id="PF00078">
    <property type="entry name" value="RVT_1"/>
    <property type="match status" value="1"/>
</dbReference>
<dbReference type="InterPro" id="IPR043502">
    <property type="entry name" value="DNA/RNA_pol_sf"/>
</dbReference>
<dbReference type="InterPro" id="IPR051083">
    <property type="entry name" value="GrpII_Intron_Splice-Mob/Def"/>
</dbReference>
<reference evidence="2 3" key="1">
    <citation type="submission" date="2018-01" db="EMBL/GenBank/DDBJ databases">
        <authorList>
            <person name="Gaut B.S."/>
            <person name="Morton B.R."/>
            <person name="Clegg M.T."/>
            <person name="Duvall M.R."/>
        </authorList>
    </citation>
    <scope>NUCLEOTIDE SEQUENCE [LARGE SCALE GENOMIC DNA]</scope>
    <source>
        <strain evidence="2">GP69</strain>
    </source>
</reference>
<dbReference type="AlphaFoldDB" id="A0A2K4ZQV1"/>
<dbReference type="PROSITE" id="PS50878">
    <property type="entry name" value="RT_POL"/>
    <property type="match status" value="1"/>
</dbReference>
<dbReference type="SUPFAM" id="SSF56672">
    <property type="entry name" value="DNA/RNA polymerases"/>
    <property type="match status" value="1"/>
</dbReference>
<evidence type="ECO:0000313" key="3">
    <source>
        <dbReference type="Proteomes" id="UP000236311"/>
    </source>
</evidence>
<organism evidence="2 3">
    <name type="scientific">Acetatifactor muris</name>
    <dbReference type="NCBI Taxonomy" id="879566"/>
    <lineage>
        <taxon>Bacteria</taxon>
        <taxon>Bacillati</taxon>
        <taxon>Bacillota</taxon>
        <taxon>Clostridia</taxon>
        <taxon>Lachnospirales</taxon>
        <taxon>Lachnospiraceae</taxon>
        <taxon>Acetatifactor</taxon>
    </lineage>
</organism>
<evidence type="ECO:0000313" key="2">
    <source>
        <dbReference type="EMBL" id="SOY32839.1"/>
    </source>
</evidence>
<dbReference type="CDD" id="cd01651">
    <property type="entry name" value="RT_G2_intron"/>
    <property type="match status" value="1"/>
</dbReference>
<dbReference type="RefSeq" id="WP_103242727.1">
    <property type="nucleotide sequence ID" value="NZ_JANJZD010000076.1"/>
</dbReference>